<keyword evidence="2" id="KW-0812">Transmembrane</keyword>
<reference evidence="3" key="1">
    <citation type="submission" date="2015-07" db="EMBL/GenBank/DDBJ databases">
        <title>Adaptation to a free-living lifestyle via gene acquisitions in the diplomonad Trepomonas sp. PC1.</title>
        <authorList>
            <person name="Xu F."/>
            <person name="Jerlstrom-Hultqvist J."/>
            <person name="Kolisko M."/>
            <person name="Simpson A.G.B."/>
            <person name="Roger A.J."/>
            <person name="Svard S.G."/>
            <person name="Andersson J.O."/>
        </authorList>
    </citation>
    <scope>NUCLEOTIDE SEQUENCE</scope>
    <source>
        <strain evidence="3">PC1</strain>
    </source>
</reference>
<feature type="transmembrane region" description="Helical" evidence="2">
    <location>
        <begin position="437"/>
        <end position="456"/>
    </location>
</feature>
<accession>A0A146KF75</accession>
<keyword evidence="2" id="KW-1133">Transmembrane helix</keyword>
<gene>
    <name evidence="3" type="ORF">TPC1_13111</name>
</gene>
<feature type="transmembrane region" description="Helical" evidence="2">
    <location>
        <begin position="409"/>
        <end position="431"/>
    </location>
</feature>
<evidence type="ECO:0000256" key="2">
    <source>
        <dbReference type="SAM" id="Phobius"/>
    </source>
</evidence>
<feature type="transmembrane region" description="Helical" evidence="2">
    <location>
        <begin position="183"/>
        <end position="204"/>
    </location>
</feature>
<feature type="transmembrane region" description="Helical" evidence="2">
    <location>
        <begin position="216"/>
        <end position="237"/>
    </location>
</feature>
<feature type="transmembrane region" description="Helical" evidence="2">
    <location>
        <begin position="299"/>
        <end position="318"/>
    </location>
</feature>
<evidence type="ECO:0000256" key="1">
    <source>
        <dbReference type="SAM" id="MobiDB-lite"/>
    </source>
</evidence>
<feature type="transmembrane region" description="Helical" evidence="2">
    <location>
        <begin position="70"/>
        <end position="93"/>
    </location>
</feature>
<evidence type="ECO:0000313" key="3">
    <source>
        <dbReference type="EMBL" id="JAP94295.1"/>
    </source>
</evidence>
<feature type="region of interest" description="Disordered" evidence="1">
    <location>
        <begin position="506"/>
        <end position="538"/>
    </location>
</feature>
<proteinExistence type="predicted"/>
<feature type="transmembrane region" description="Helical" evidence="2">
    <location>
        <begin position="338"/>
        <end position="364"/>
    </location>
</feature>
<feature type="transmembrane region" description="Helical" evidence="2">
    <location>
        <begin position="42"/>
        <end position="64"/>
    </location>
</feature>
<feature type="transmembrane region" description="Helical" evidence="2">
    <location>
        <begin position="153"/>
        <end position="171"/>
    </location>
</feature>
<name>A0A146KF75_9EUKA</name>
<dbReference type="AlphaFoldDB" id="A0A146KF75"/>
<keyword evidence="2" id="KW-0472">Membrane</keyword>
<feature type="transmembrane region" description="Helical" evidence="2">
    <location>
        <begin position="114"/>
        <end position="141"/>
    </location>
</feature>
<sequence length="559" mass="63220">AQSTRSSHSSASFATQSTASSIILTHQQKIQIMVMGDLTSTYFGNLLFEFMPVFIACLCQLISIHLLINYVGYSVTSVIYFVELLQILTFRSISNSFSNAVSGLIEKHHQLQQYGACSIMLTHGLLYQIILSVVVGVAMFALVDTVCPGLDQIYYILAFIVEPITYTLSTAYMRYLEAENLEVVSNILTCAQQTIQLLILYLIFFYQSVSSTATPIVYILSQIIPQILVAVFTFCIMNSKIRLFNVASVFKMSHFSDFKIAITWKVLQPTLVQFLHGIPDVLIYYPVMYIQYINNADMLIVYVYYALVQLSTAIFNASERLTRVFTRINLQVQRFDRVWTILSDVGLLVFIVQFCWAAIVLLAAEDFIKLINNQIPVDMMKMAGISGMGRAFRTARTVSQAESVKKKDYVMLAVVYVQLILQVMLSILFPVANLLQIIFFTELFASFFDLVGYLPVLKEFHSHRKYTEPDLPLIKQEEEHEKNESGKNDSTSNINSLQNMSVGLSQFKPAQSNPSTNSKPDESSKLGEQTKFENLQIGVIGGKDFSEYMKEENNDGQLQ</sequence>
<feature type="non-terminal residue" evidence="3">
    <location>
        <position position="1"/>
    </location>
</feature>
<dbReference type="EMBL" id="GDID01002311">
    <property type="protein sequence ID" value="JAP94295.1"/>
    <property type="molecule type" value="Transcribed_RNA"/>
</dbReference>
<feature type="compositionally biased region" description="Basic and acidic residues" evidence="1">
    <location>
        <begin position="519"/>
        <end position="531"/>
    </location>
</feature>
<protein>
    <submittedName>
        <fullName evidence="3">DinF Protein</fullName>
    </submittedName>
</protein>
<feature type="compositionally biased region" description="Polar residues" evidence="1">
    <location>
        <begin position="506"/>
        <end position="518"/>
    </location>
</feature>
<organism evidence="3">
    <name type="scientific">Trepomonas sp. PC1</name>
    <dbReference type="NCBI Taxonomy" id="1076344"/>
    <lineage>
        <taxon>Eukaryota</taxon>
        <taxon>Metamonada</taxon>
        <taxon>Diplomonadida</taxon>
        <taxon>Hexamitidae</taxon>
        <taxon>Hexamitinae</taxon>
        <taxon>Trepomonas</taxon>
    </lineage>
</organism>